<feature type="transmembrane region" description="Helical" evidence="1">
    <location>
        <begin position="32"/>
        <end position="52"/>
    </location>
</feature>
<evidence type="ECO:0000313" key="3">
    <source>
        <dbReference type="Proteomes" id="UP000623967"/>
    </source>
</evidence>
<dbReference type="RefSeq" id="WP_202653654.1">
    <property type="nucleotide sequence ID" value="NZ_JAESWB010000168.1"/>
</dbReference>
<accession>A0ABS1TR42</accession>
<evidence type="ECO:0000313" key="2">
    <source>
        <dbReference type="EMBL" id="MBL4952380.1"/>
    </source>
</evidence>
<proteinExistence type="predicted"/>
<organism evidence="2 3">
    <name type="scientific">Neobacillus paridis</name>
    <dbReference type="NCBI Taxonomy" id="2803862"/>
    <lineage>
        <taxon>Bacteria</taxon>
        <taxon>Bacillati</taxon>
        <taxon>Bacillota</taxon>
        <taxon>Bacilli</taxon>
        <taxon>Bacillales</taxon>
        <taxon>Bacillaceae</taxon>
        <taxon>Neobacillus</taxon>
    </lineage>
</organism>
<dbReference type="InterPro" id="IPR021324">
    <property type="entry name" value="DUF2929"/>
</dbReference>
<gene>
    <name evidence="2" type="ORF">JK635_09175</name>
</gene>
<keyword evidence="1" id="KW-0812">Transmembrane</keyword>
<name>A0ABS1TR42_9BACI</name>
<comment type="caution">
    <text evidence="2">The sequence shown here is derived from an EMBL/GenBank/DDBJ whole genome shotgun (WGS) entry which is preliminary data.</text>
</comment>
<reference evidence="2 3" key="1">
    <citation type="submission" date="2021-01" db="EMBL/GenBank/DDBJ databases">
        <title>Genome public.</title>
        <authorList>
            <person name="Liu C."/>
            <person name="Sun Q."/>
        </authorList>
    </citation>
    <scope>NUCLEOTIDE SEQUENCE [LARGE SCALE GENOMIC DNA]</scope>
    <source>
        <strain evidence="2 3">YIM B02564</strain>
    </source>
</reference>
<dbReference type="Proteomes" id="UP000623967">
    <property type="component" value="Unassembled WGS sequence"/>
</dbReference>
<sequence length="60" mass="6899">MRYFWTFFWSFFLVEMLAYVVSSMKGAEFDFVTAAVISVVVSIFVFIVGAVIPNQPVEKH</sequence>
<dbReference type="Pfam" id="PF11151">
    <property type="entry name" value="DUF2929"/>
    <property type="match status" value="1"/>
</dbReference>
<protein>
    <submittedName>
        <fullName evidence="2">YjzD family protein</fullName>
    </submittedName>
</protein>
<evidence type="ECO:0000256" key="1">
    <source>
        <dbReference type="SAM" id="Phobius"/>
    </source>
</evidence>
<dbReference type="EMBL" id="JAESWB010000168">
    <property type="protein sequence ID" value="MBL4952380.1"/>
    <property type="molecule type" value="Genomic_DNA"/>
</dbReference>
<keyword evidence="1" id="KW-1133">Transmembrane helix</keyword>
<keyword evidence="3" id="KW-1185">Reference proteome</keyword>
<keyword evidence="1" id="KW-0472">Membrane</keyword>